<keyword evidence="3" id="KW-1133">Transmembrane helix</keyword>
<evidence type="ECO:0000256" key="2">
    <source>
        <dbReference type="ARBA" id="ARBA00023287"/>
    </source>
</evidence>
<keyword evidence="2" id="KW-0178">Competence</keyword>
<gene>
    <name evidence="4" type="ORF">E4U82_04780</name>
</gene>
<dbReference type="Proteomes" id="UP000298484">
    <property type="component" value="Unassembled WGS sequence"/>
</dbReference>
<keyword evidence="3" id="KW-0472">Membrane</keyword>
<keyword evidence="3" id="KW-0812">Transmembrane</keyword>
<dbReference type="GO" id="GO:0030420">
    <property type="term" value="P:establishment of competence for transformation"/>
    <property type="evidence" value="ECO:0007669"/>
    <property type="project" value="UniProtKB-KW"/>
</dbReference>
<name>A0A4Y9AFE0_9BACI</name>
<feature type="transmembrane region" description="Helical" evidence="3">
    <location>
        <begin position="43"/>
        <end position="65"/>
    </location>
</feature>
<dbReference type="AlphaFoldDB" id="A0A4Y9AFE0"/>
<comment type="caution">
    <text evidence="4">The sequence shown here is derived from an EMBL/GenBank/DDBJ whole genome shotgun (WGS) entry which is preliminary data.</text>
</comment>
<keyword evidence="5" id="KW-1185">Reference proteome</keyword>
<comment type="subcellular location">
    <subcellularLocation>
        <location evidence="1">Cell surface</location>
    </subcellularLocation>
</comment>
<reference evidence="4 5" key="1">
    <citation type="submission" date="2019-03" db="EMBL/GenBank/DDBJ databases">
        <title>Genome sequence of Lentibacillus salicampi ATCC BAA-719.</title>
        <authorList>
            <person name="Maclea K.S."/>
            <person name="Simoes Junior M."/>
        </authorList>
    </citation>
    <scope>NUCLEOTIDE SEQUENCE [LARGE SCALE GENOMIC DNA]</scope>
    <source>
        <strain evidence="4 5">ATCC BAA-719</strain>
    </source>
</reference>
<evidence type="ECO:0000313" key="5">
    <source>
        <dbReference type="Proteomes" id="UP000298484"/>
    </source>
</evidence>
<accession>A0A4Y9AFE0</accession>
<evidence type="ECO:0000256" key="1">
    <source>
        <dbReference type="ARBA" id="ARBA00004241"/>
    </source>
</evidence>
<organism evidence="4 5">
    <name type="scientific">Lentibacillus salicampi</name>
    <dbReference type="NCBI Taxonomy" id="175306"/>
    <lineage>
        <taxon>Bacteria</taxon>
        <taxon>Bacillati</taxon>
        <taxon>Bacillota</taxon>
        <taxon>Bacilli</taxon>
        <taxon>Bacillales</taxon>
        <taxon>Bacillaceae</taxon>
        <taxon>Lentibacillus</taxon>
    </lineage>
</organism>
<evidence type="ECO:0000313" key="4">
    <source>
        <dbReference type="EMBL" id="TFJ93680.1"/>
    </source>
</evidence>
<dbReference type="OrthoDB" id="2970140at2"/>
<protein>
    <submittedName>
        <fullName evidence="4">Type II secretion system protein</fullName>
    </submittedName>
</protein>
<evidence type="ECO:0000256" key="3">
    <source>
        <dbReference type="SAM" id="Phobius"/>
    </source>
</evidence>
<sequence length="144" mass="16534">MEQFGNRVQWPLKHLPGSIILFVLSEKDGATLKNSKGFTMIEALVAASVLMMVISTLVPLTSLLLNERENLQQKREMANELHNELQPFLRENKRPLPQRLQKTVDGDEAEFRFTAENNLLKGCVSWENVNDRANQFCLYGYPEK</sequence>
<dbReference type="Pfam" id="PF07963">
    <property type="entry name" value="N_methyl"/>
    <property type="match status" value="1"/>
</dbReference>
<dbReference type="GO" id="GO:0009986">
    <property type="term" value="C:cell surface"/>
    <property type="evidence" value="ECO:0007669"/>
    <property type="project" value="UniProtKB-SubCell"/>
</dbReference>
<proteinExistence type="predicted"/>
<dbReference type="EMBL" id="SRHY01000004">
    <property type="protein sequence ID" value="TFJ93680.1"/>
    <property type="molecule type" value="Genomic_DNA"/>
</dbReference>
<dbReference type="InterPro" id="IPR012902">
    <property type="entry name" value="N_methyl_site"/>
</dbReference>